<accession>A0A2P2NZY3</accession>
<evidence type="ECO:0000313" key="1">
    <source>
        <dbReference type="EMBL" id="MBX47959.1"/>
    </source>
</evidence>
<name>A0A2P2NZY3_RHIMU</name>
<protein>
    <submittedName>
        <fullName evidence="1">Uncharacterized protein</fullName>
    </submittedName>
</protein>
<sequence>MENLNHTIKIFTVISGKGPLKKHKNIWLFKSNTRHPTC</sequence>
<dbReference type="EMBL" id="GGEC01067475">
    <property type="protein sequence ID" value="MBX47959.1"/>
    <property type="molecule type" value="Transcribed_RNA"/>
</dbReference>
<dbReference type="AlphaFoldDB" id="A0A2P2NZY3"/>
<reference evidence="1" key="1">
    <citation type="submission" date="2018-02" db="EMBL/GenBank/DDBJ databases">
        <title>Rhizophora mucronata_Transcriptome.</title>
        <authorList>
            <person name="Meera S.P."/>
            <person name="Sreeshan A."/>
            <person name="Augustine A."/>
        </authorList>
    </citation>
    <scope>NUCLEOTIDE SEQUENCE</scope>
    <source>
        <tissue evidence="1">Leaf</tissue>
    </source>
</reference>
<organism evidence="1">
    <name type="scientific">Rhizophora mucronata</name>
    <name type="common">Asiatic mangrove</name>
    <dbReference type="NCBI Taxonomy" id="61149"/>
    <lineage>
        <taxon>Eukaryota</taxon>
        <taxon>Viridiplantae</taxon>
        <taxon>Streptophyta</taxon>
        <taxon>Embryophyta</taxon>
        <taxon>Tracheophyta</taxon>
        <taxon>Spermatophyta</taxon>
        <taxon>Magnoliopsida</taxon>
        <taxon>eudicotyledons</taxon>
        <taxon>Gunneridae</taxon>
        <taxon>Pentapetalae</taxon>
        <taxon>rosids</taxon>
        <taxon>fabids</taxon>
        <taxon>Malpighiales</taxon>
        <taxon>Rhizophoraceae</taxon>
        <taxon>Rhizophora</taxon>
    </lineage>
</organism>
<proteinExistence type="predicted"/>